<dbReference type="EMBL" id="LKEU01000039">
    <property type="protein sequence ID" value="OFV69599.1"/>
    <property type="molecule type" value="Genomic_DNA"/>
</dbReference>
<accession>A0A1F2PDW8</accession>
<dbReference type="Gene3D" id="3.90.420.10">
    <property type="entry name" value="Oxidoreductase, molybdopterin-binding domain"/>
    <property type="match status" value="1"/>
</dbReference>
<dbReference type="Proteomes" id="UP000176244">
    <property type="component" value="Unassembled WGS sequence"/>
</dbReference>
<feature type="domain" description="Oxidoreductase molybdopterin-binding" evidence="1">
    <location>
        <begin position="1"/>
        <end position="49"/>
    </location>
</feature>
<dbReference type="RefSeq" id="WP_070372309.1">
    <property type="nucleotide sequence ID" value="NZ_LKEU01000039.1"/>
</dbReference>
<comment type="caution">
    <text evidence="2">The sequence shown here is derived from an EMBL/GenBank/DDBJ whole genome shotgun (WGS) entry which is preliminary data.</text>
</comment>
<evidence type="ECO:0000259" key="1">
    <source>
        <dbReference type="Pfam" id="PF00174"/>
    </source>
</evidence>
<name>A0A1F2PDW8_9FIRM</name>
<gene>
    <name evidence="2" type="ORF">ACWI_30540</name>
</gene>
<dbReference type="SUPFAM" id="SSF56524">
    <property type="entry name" value="Oxidoreductase molybdopterin-binding domain"/>
    <property type="match status" value="1"/>
</dbReference>
<proteinExistence type="predicted"/>
<dbReference type="STRING" id="52694.ACWI_30540"/>
<protein>
    <submittedName>
        <fullName evidence="2">Oxidoreductase molybdopterin binding domain protein</fullName>
    </submittedName>
</protein>
<dbReference type="InterPro" id="IPR036374">
    <property type="entry name" value="OxRdtase_Mopterin-bd_sf"/>
</dbReference>
<reference evidence="2 3" key="1">
    <citation type="submission" date="2015-09" db="EMBL/GenBank/DDBJ databases">
        <title>Genome sequence of Acetobacterium wieringae DSM 1911.</title>
        <authorList>
            <person name="Poehlein A."/>
            <person name="Bengelsdorf F.R."/>
            <person name="Schiel-Bengelsdorf B."/>
            <person name="Duerre P."/>
            <person name="Daniel R."/>
        </authorList>
    </citation>
    <scope>NUCLEOTIDE SEQUENCE [LARGE SCALE GENOMIC DNA]</scope>
    <source>
        <strain evidence="2 3">DSM 1911</strain>
    </source>
</reference>
<evidence type="ECO:0000313" key="2">
    <source>
        <dbReference type="EMBL" id="OFV69599.1"/>
    </source>
</evidence>
<organism evidence="2 3">
    <name type="scientific">Acetobacterium wieringae</name>
    <dbReference type="NCBI Taxonomy" id="52694"/>
    <lineage>
        <taxon>Bacteria</taxon>
        <taxon>Bacillati</taxon>
        <taxon>Bacillota</taxon>
        <taxon>Clostridia</taxon>
        <taxon>Eubacteriales</taxon>
        <taxon>Eubacteriaceae</taxon>
        <taxon>Acetobacterium</taxon>
    </lineage>
</organism>
<dbReference type="Pfam" id="PF00174">
    <property type="entry name" value="Oxidored_molyb"/>
    <property type="match status" value="1"/>
</dbReference>
<sequence>MAYAANGVALPASMGFPFIVVAEDKLGYKWARWVTEIELSSDENYRGFWEKRGYDNDATVN</sequence>
<dbReference type="InterPro" id="IPR000572">
    <property type="entry name" value="OxRdtase_Mopterin-bd_dom"/>
</dbReference>
<evidence type="ECO:0000313" key="3">
    <source>
        <dbReference type="Proteomes" id="UP000176244"/>
    </source>
</evidence>
<dbReference type="AlphaFoldDB" id="A0A1F2PDW8"/>